<feature type="repeat" description="RCC1" evidence="2">
    <location>
        <begin position="347"/>
        <end position="398"/>
    </location>
</feature>
<organism evidence="4 5">
    <name type="scientific">Nitzschia inconspicua</name>
    <dbReference type="NCBI Taxonomy" id="303405"/>
    <lineage>
        <taxon>Eukaryota</taxon>
        <taxon>Sar</taxon>
        <taxon>Stramenopiles</taxon>
        <taxon>Ochrophyta</taxon>
        <taxon>Bacillariophyta</taxon>
        <taxon>Bacillariophyceae</taxon>
        <taxon>Bacillariophycidae</taxon>
        <taxon>Bacillariales</taxon>
        <taxon>Bacillariaceae</taxon>
        <taxon>Nitzschia</taxon>
    </lineage>
</organism>
<proteinExistence type="predicted"/>
<dbReference type="AlphaFoldDB" id="A0A9K3LHF8"/>
<protein>
    <submittedName>
        <fullName evidence="4">RCC1 repeat-containing protein</fullName>
    </submittedName>
</protein>
<accession>A0A9K3LHF8</accession>
<dbReference type="InterPro" id="IPR051553">
    <property type="entry name" value="Ran_GTPase-activating"/>
</dbReference>
<dbReference type="Proteomes" id="UP000693970">
    <property type="component" value="Unassembled WGS sequence"/>
</dbReference>
<evidence type="ECO:0000259" key="3">
    <source>
        <dbReference type="Pfam" id="PF25390"/>
    </source>
</evidence>
<dbReference type="InterPro" id="IPR058923">
    <property type="entry name" value="RCC1-like_dom"/>
</dbReference>
<dbReference type="PROSITE" id="PS50012">
    <property type="entry name" value="RCC1_3"/>
    <property type="match status" value="6"/>
</dbReference>
<feature type="repeat" description="RCC1" evidence="2">
    <location>
        <begin position="458"/>
        <end position="522"/>
    </location>
</feature>
<evidence type="ECO:0000256" key="2">
    <source>
        <dbReference type="PROSITE-ProRule" id="PRU00235"/>
    </source>
</evidence>
<evidence type="ECO:0000313" key="5">
    <source>
        <dbReference type="Proteomes" id="UP000693970"/>
    </source>
</evidence>
<feature type="repeat" description="RCC1" evidence="2">
    <location>
        <begin position="56"/>
        <end position="114"/>
    </location>
</feature>
<reference evidence="4" key="2">
    <citation type="submission" date="2021-04" db="EMBL/GenBank/DDBJ databases">
        <authorList>
            <person name="Podell S."/>
        </authorList>
    </citation>
    <scope>NUCLEOTIDE SEQUENCE</scope>
    <source>
        <strain evidence="4">Hildebrandi</strain>
    </source>
</reference>
<gene>
    <name evidence="4" type="ORF">IV203_025616</name>
</gene>
<sequence length="524" mass="58340">MKDRRYKLTKACEDSFRQILQRPSKDGEIQAHHVASFQAHMRHIVDVMYPSQYFTGEVLSFGSDDGNQLGLCTDPEAEKEDEYVPSLIPPQNLPSYNVKAIAAGGSSSFALTYDGTVYSWGVNDEGQLGRGDIPSEQLHTIGKVPLDDTIIQVSAGNTHTLFLDMDGTVFVAGQYYTQEYGKWMDRNTLQELEQAQKEGKPNLLPYQLTTFSQKVIKVAAGNNFSAALLEDGCTLVTWGLAMDGQLARSRSGGAPPVDAPKDGQQHRSFDYEKPMLGEYKNVFDDKKKTNVQVFETKNDMVFKNFLTPKPVDWEDSLNRTVRRHIVDFACGDRHLLVVARDDGSFETRVYSAGFNVGGQLGQGDLEPCHFLSPIRFLDKKRICKVATGLHHSLALNMLGDNVWAWGNSNNSSLGLGPEDAPRPVPTPQLVSFPKSIQGERIVDISAGDSTNFVITDKYNIYSWGFNVNGQAGINSDVMDIVERPRKFDPMETVQRRYNPEATKGWVLQVAAGGQHTLLLVKRFK</sequence>
<evidence type="ECO:0000313" key="4">
    <source>
        <dbReference type="EMBL" id="KAG7361950.1"/>
    </source>
</evidence>
<name>A0A9K3LHF8_9STRA</name>
<dbReference type="InterPro" id="IPR000408">
    <property type="entry name" value="Reg_chr_condens"/>
</dbReference>
<dbReference type="PANTHER" id="PTHR45982">
    <property type="entry name" value="REGULATOR OF CHROMOSOME CONDENSATION"/>
    <property type="match status" value="1"/>
</dbReference>
<dbReference type="OrthoDB" id="47107at2759"/>
<dbReference type="Pfam" id="PF25390">
    <property type="entry name" value="WD40_RLD"/>
    <property type="match status" value="1"/>
</dbReference>
<evidence type="ECO:0000256" key="1">
    <source>
        <dbReference type="ARBA" id="ARBA00022658"/>
    </source>
</evidence>
<dbReference type="PANTHER" id="PTHR45982:SF1">
    <property type="entry name" value="REGULATOR OF CHROMOSOME CONDENSATION"/>
    <property type="match status" value="1"/>
</dbReference>
<reference evidence="4" key="1">
    <citation type="journal article" date="2021" name="Sci. Rep.">
        <title>Diploid genomic architecture of Nitzschia inconspicua, an elite biomass production diatom.</title>
        <authorList>
            <person name="Oliver A."/>
            <person name="Podell S."/>
            <person name="Pinowska A."/>
            <person name="Traller J.C."/>
            <person name="Smith S.R."/>
            <person name="McClure R."/>
            <person name="Beliaev A."/>
            <person name="Bohutskyi P."/>
            <person name="Hill E.A."/>
            <person name="Rabines A."/>
            <person name="Zheng H."/>
            <person name="Allen L.Z."/>
            <person name="Kuo A."/>
            <person name="Grigoriev I.V."/>
            <person name="Allen A.E."/>
            <person name="Hazlebeck D."/>
            <person name="Allen E.E."/>
        </authorList>
    </citation>
    <scope>NUCLEOTIDE SEQUENCE</scope>
    <source>
        <strain evidence="4">Hildebrandi</strain>
    </source>
</reference>
<keyword evidence="5" id="KW-1185">Reference proteome</keyword>
<feature type="repeat" description="RCC1" evidence="2">
    <location>
        <begin position="167"/>
        <end position="231"/>
    </location>
</feature>
<feature type="repeat" description="RCC1" evidence="2">
    <location>
        <begin position="115"/>
        <end position="166"/>
    </location>
</feature>
<feature type="repeat" description="RCC1" evidence="2">
    <location>
        <begin position="400"/>
        <end position="457"/>
    </location>
</feature>
<keyword evidence="1" id="KW-0344">Guanine-nucleotide releasing factor</keyword>
<dbReference type="EMBL" id="JAGRRH010000012">
    <property type="protein sequence ID" value="KAG7361950.1"/>
    <property type="molecule type" value="Genomic_DNA"/>
</dbReference>
<comment type="caution">
    <text evidence="4">The sequence shown here is derived from an EMBL/GenBank/DDBJ whole genome shotgun (WGS) entry which is preliminary data.</text>
</comment>
<feature type="domain" description="RCC1-like" evidence="3">
    <location>
        <begin position="57"/>
        <end position="518"/>
    </location>
</feature>